<sequence>MDTQTQVQTARRMLMAKGYATHATFANAGATRLHCSARTAGKACGHMATHSVRDRGGDATSDRYVCTTHLLRAAARSAGTCSWCDRDATVRTEDTGGWVDYACPVHWPREVAYWRASKEEWRADPCDPCANSLPLPPLCESATCAPRGSQRETATVVAVVATNAPHGLPKVWPCVLCEDCHGRWEEGGVRFVRSAYLAL</sequence>
<name>A0A0F9AAP6_9ZZZZ</name>
<organism evidence="1">
    <name type="scientific">marine sediment metagenome</name>
    <dbReference type="NCBI Taxonomy" id="412755"/>
    <lineage>
        <taxon>unclassified sequences</taxon>
        <taxon>metagenomes</taxon>
        <taxon>ecological metagenomes</taxon>
    </lineage>
</organism>
<proteinExistence type="predicted"/>
<evidence type="ECO:0000313" key="1">
    <source>
        <dbReference type="EMBL" id="KKL06515.1"/>
    </source>
</evidence>
<gene>
    <name evidence="1" type="ORF">LCGC14_2595230</name>
</gene>
<reference evidence="1" key="1">
    <citation type="journal article" date="2015" name="Nature">
        <title>Complex archaea that bridge the gap between prokaryotes and eukaryotes.</title>
        <authorList>
            <person name="Spang A."/>
            <person name="Saw J.H."/>
            <person name="Jorgensen S.L."/>
            <person name="Zaremba-Niedzwiedzka K."/>
            <person name="Martijn J."/>
            <person name="Lind A.E."/>
            <person name="van Eijk R."/>
            <person name="Schleper C."/>
            <person name="Guy L."/>
            <person name="Ettema T.J."/>
        </authorList>
    </citation>
    <scope>NUCLEOTIDE SEQUENCE</scope>
</reference>
<accession>A0A0F9AAP6</accession>
<dbReference type="AlphaFoldDB" id="A0A0F9AAP6"/>
<protein>
    <submittedName>
        <fullName evidence="1">Uncharacterized protein</fullName>
    </submittedName>
</protein>
<dbReference type="EMBL" id="LAZR01043671">
    <property type="protein sequence ID" value="KKL06515.1"/>
    <property type="molecule type" value="Genomic_DNA"/>
</dbReference>
<comment type="caution">
    <text evidence="1">The sequence shown here is derived from an EMBL/GenBank/DDBJ whole genome shotgun (WGS) entry which is preliminary data.</text>
</comment>